<protein>
    <recommendedName>
        <fullName evidence="4">2-dehydropantoate 2-reductase</fullName>
        <ecNumber evidence="4">1.1.1.169</ecNumber>
    </recommendedName>
    <alternativeName>
        <fullName evidence="4">Ketopantoate reductase</fullName>
    </alternativeName>
</protein>
<dbReference type="InterPro" id="IPR013752">
    <property type="entry name" value="KPA_reductase"/>
</dbReference>
<dbReference type="PaxDb" id="5061-CADANGAP00010239"/>
<dbReference type="NCBIfam" id="TIGR00745">
    <property type="entry name" value="apbA_panE"/>
    <property type="match status" value="1"/>
</dbReference>
<organism evidence="7 8">
    <name type="scientific">Aspergillus niger</name>
    <dbReference type="NCBI Taxonomy" id="5061"/>
    <lineage>
        <taxon>Eukaryota</taxon>
        <taxon>Fungi</taxon>
        <taxon>Dikarya</taxon>
        <taxon>Ascomycota</taxon>
        <taxon>Pezizomycotina</taxon>
        <taxon>Eurotiomycetes</taxon>
        <taxon>Eurotiomycetidae</taxon>
        <taxon>Eurotiales</taxon>
        <taxon>Aspergillaceae</taxon>
        <taxon>Aspergillus</taxon>
        <taxon>Aspergillus subgen. Circumdati</taxon>
    </lineage>
</organism>
<dbReference type="Pfam" id="PF08546">
    <property type="entry name" value="ApbA_C"/>
    <property type="match status" value="1"/>
</dbReference>
<evidence type="ECO:0000256" key="1">
    <source>
        <dbReference type="ARBA" id="ARBA00007870"/>
    </source>
</evidence>
<comment type="caution">
    <text evidence="7">The sequence shown here is derived from an EMBL/GenBank/DDBJ whole genome shotgun (WGS) entry which is preliminary data.</text>
</comment>
<dbReference type="VEuPathDB" id="FungiDB:An12g10100"/>
<name>A0A124BZ60_ASPNG</name>
<dbReference type="InterPro" id="IPR003710">
    <property type="entry name" value="ApbA"/>
</dbReference>
<evidence type="ECO:0000256" key="3">
    <source>
        <dbReference type="ARBA" id="ARBA00023002"/>
    </source>
</evidence>
<dbReference type="InterPro" id="IPR008927">
    <property type="entry name" value="6-PGluconate_DH-like_C_sf"/>
</dbReference>
<comment type="function">
    <text evidence="4">Catalyzes the NADPH-dependent reduction of ketopantoate into pantoic acid.</text>
</comment>
<dbReference type="Proteomes" id="UP000068243">
    <property type="component" value="Unassembled WGS sequence"/>
</dbReference>
<feature type="domain" description="Ketopantoate reductase C-terminal" evidence="6">
    <location>
        <begin position="202"/>
        <end position="322"/>
    </location>
</feature>
<evidence type="ECO:0000313" key="7">
    <source>
        <dbReference type="EMBL" id="GAQ47678.1"/>
    </source>
</evidence>
<dbReference type="GO" id="GO:0005737">
    <property type="term" value="C:cytoplasm"/>
    <property type="evidence" value="ECO:0007669"/>
    <property type="project" value="TreeGrafter"/>
</dbReference>
<accession>A0A124BZ60</accession>
<dbReference type="VEuPathDB" id="FungiDB:ATCC64974_33850"/>
<dbReference type="OrthoDB" id="3609at2759"/>
<dbReference type="EMBL" id="BCMY01000037">
    <property type="protein sequence ID" value="GAQ47678.1"/>
    <property type="molecule type" value="Genomic_DNA"/>
</dbReference>
<evidence type="ECO:0000313" key="8">
    <source>
        <dbReference type="Proteomes" id="UP000068243"/>
    </source>
</evidence>
<reference evidence="8" key="1">
    <citation type="journal article" date="2016" name="Genome Announc.">
        <title>Draft genome sequence of Aspergillus niger strain An76.</title>
        <authorList>
            <person name="Gong W."/>
            <person name="Cheng Z."/>
            <person name="Zhang H."/>
            <person name="Liu L."/>
            <person name="Gao P."/>
            <person name="Wang L."/>
        </authorList>
    </citation>
    <scope>NUCLEOTIDE SEQUENCE [LARGE SCALE GENOMIC DNA]</scope>
    <source>
        <strain evidence="8">An76</strain>
    </source>
</reference>
<dbReference type="GO" id="GO:0015940">
    <property type="term" value="P:pantothenate biosynthetic process"/>
    <property type="evidence" value="ECO:0007669"/>
    <property type="project" value="InterPro"/>
</dbReference>
<dbReference type="VEuPathDB" id="FungiDB:ASPNIDRAFT2_1183286"/>
<dbReference type="SUPFAM" id="SSF48179">
    <property type="entry name" value="6-phosphogluconate dehydrogenase C-terminal domain-like"/>
    <property type="match status" value="1"/>
</dbReference>
<dbReference type="GO" id="GO:0008677">
    <property type="term" value="F:2-dehydropantoate 2-reductase activity"/>
    <property type="evidence" value="ECO:0007669"/>
    <property type="project" value="UniProtKB-EC"/>
</dbReference>
<feature type="domain" description="Ketopantoate reductase N-terminal" evidence="5">
    <location>
        <begin position="7"/>
        <end position="165"/>
    </location>
</feature>
<dbReference type="PANTHER" id="PTHR21708">
    <property type="entry name" value="PROBABLE 2-DEHYDROPANTOATE 2-REDUCTASE"/>
    <property type="match status" value="1"/>
</dbReference>
<dbReference type="FunFam" id="1.10.1040.10:FF:000017">
    <property type="entry name" value="2-dehydropantoate 2-reductase"/>
    <property type="match status" value="1"/>
</dbReference>
<dbReference type="Gene3D" id="3.40.50.720">
    <property type="entry name" value="NAD(P)-binding Rossmann-like Domain"/>
    <property type="match status" value="1"/>
</dbReference>
<dbReference type="AlphaFoldDB" id="A0A124BZ60"/>
<dbReference type="OMA" id="VQWRTKE"/>
<keyword evidence="2 4" id="KW-0521">NADP</keyword>
<evidence type="ECO:0000256" key="4">
    <source>
        <dbReference type="RuleBase" id="RU362068"/>
    </source>
</evidence>
<evidence type="ECO:0000259" key="5">
    <source>
        <dbReference type="Pfam" id="PF02558"/>
    </source>
</evidence>
<dbReference type="VEuPathDB" id="FungiDB:M747DRAFT_277681"/>
<evidence type="ECO:0000259" key="6">
    <source>
        <dbReference type="Pfam" id="PF08546"/>
    </source>
</evidence>
<dbReference type="Gene3D" id="1.10.1040.10">
    <property type="entry name" value="N-(1-d-carboxylethyl)-l-norvaline Dehydrogenase, domain 2"/>
    <property type="match status" value="1"/>
</dbReference>
<comment type="catalytic activity">
    <reaction evidence="4">
        <text>(R)-pantoate + NADP(+) = 2-dehydropantoate + NADPH + H(+)</text>
        <dbReference type="Rhea" id="RHEA:16233"/>
        <dbReference type="ChEBI" id="CHEBI:11561"/>
        <dbReference type="ChEBI" id="CHEBI:15378"/>
        <dbReference type="ChEBI" id="CHEBI:15980"/>
        <dbReference type="ChEBI" id="CHEBI:57783"/>
        <dbReference type="ChEBI" id="CHEBI:58349"/>
        <dbReference type="EC" id="1.1.1.169"/>
    </reaction>
</comment>
<evidence type="ECO:0000256" key="2">
    <source>
        <dbReference type="ARBA" id="ARBA00022857"/>
    </source>
</evidence>
<comment type="similarity">
    <text evidence="1 4">Belongs to the ketopantoate reductase family.</text>
</comment>
<keyword evidence="3 4" id="KW-0560">Oxidoreductase</keyword>
<sequence length="344" mass="37883">MQDKANILLIGCGGIGTIAALNLELGGKAIVTAVLRSNYDHVKAHGFSIKSIDHGEVKGFRPSILRNTIPDVEKENLPPYRYIVVTTKNYSDVPPTVAEIIRPAVTRGYTRIALVQNGLNIEKPLIAAFPENIILSGVSFCGSHQVSLGEIVHEDDDELYVGAFRNPNLTLDEEDAAAKEYCEIYGAGGKCNPQFNPNVGFSRWRKLLYNACLNPICAITDLDTGRIQLADGAIENLVRPAMEEIRAGAKACGHDLPPELVDFMITMDPITMYNPPSMQVDIRNGRFCEYENIVGEALKEGKARGVPMPTLTVLYGLLKAIQWRTKERKGLVQIPEPEDHTVKK</sequence>
<dbReference type="EC" id="1.1.1.169" evidence="4"/>
<dbReference type="InterPro" id="IPR051402">
    <property type="entry name" value="KPR-Related"/>
</dbReference>
<proteinExistence type="inferred from homology"/>
<dbReference type="Pfam" id="PF02558">
    <property type="entry name" value="ApbA"/>
    <property type="match status" value="1"/>
</dbReference>
<dbReference type="InterPro" id="IPR013332">
    <property type="entry name" value="KPR_N"/>
</dbReference>
<dbReference type="InterPro" id="IPR013328">
    <property type="entry name" value="6PGD_dom2"/>
</dbReference>
<dbReference type="PANTHER" id="PTHR21708:SF30">
    <property type="entry name" value="2-DEHYDROPANTOATE 2-REDUCTASE-RELATED"/>
    <property type="match status" value="1"/>
</dbReference>
<gene>
    <name evidence="7" type="ORF">ABL_10339</name>
</gene>